<gene>
    <name evidence="2" type="ORF">KA717_16460</name>
</gene>
<keyword evidence="1" id="KW-0732">Signal</keyword>
<accession>A0A977L1S4</accession>
<evidence type="ECO:0008006" key="3">
    <source>
        <dbReference type="Google" id="ProtNLM"/>
    </source>
</evidence>
<dbReference type="Proteomes" id="UP001065613">
    <property type="component" value="Chromosome"/>
</dbReference>
<proteinExistence type="predicted"/>
<protein>
    <recommendedName>
        <fullName evidence="3">PEP-CTERM sorting domain-containing protein</fullName>
    </recommendedName>
</protein>
<feature type="chain" id="PRO_5037524806" description="PEP-CTERM sorting domain-containing protein" evidence="1">
    <location>
        <begin position="31"/>
        <end position="135"/>
    </location>
</feature>
<feature type="signal peptide" evidence="1">
    <location>
        <begin position="1"/>
        <end position="30"/>
    </location>
</feature>
<evidence type="ECO:0000256" key="1">
    <source>
        <dbReference type="SAM" id="SignalP"/>
    </source>
</evidence>
<name>A0A977L1S4_9CYAN</name>
<organism evidence="2">
    <name type="scientific">Woronichinia naegeliana WA131</name>
    <dbReference type="NCBI Taxonomy" id="2824559"/>
    <lineage>
        <taxon>Bacteria</taxon>
        <taxon>Bacillati</taxon>
        <taxon>Cyanobacteriota</taxon>
        <taxon>Cyanophyceae</taxon>
        <taxon>Synechococcales</taxon>
        <taxon>Coelosphaeriaceae</taxon>
        <taxon>Woronichinia</taxon>
    </lineage>
</organism>
<dbReference type="EMBL" id="CP073041">
    <property type="protein sequence ID" value="UXE63989.1"/>
    <property type="molecule type" value="Genomic_DNA"/>
</dbReference>
<evidence type="ECO:0000313" key="2">
    <source>
        <dbReference type="EMBL" id="UXE63989.1"/>
    </source>
</evidence>
<dbReference type="AlphaFoldDB" id="A0A977L1S4"/>
<reference evidence="2" key="1">
    <citation type="submission" date="2021-04" db="EMBL/GenBank/DDBJ databases">
        <title>Genome sequence of Woronichinia naegeliana from Washington state freshwater lake bloom.</title>
        <authorList>
            <person name="Dreher T.W."/>
        </authorList>
    </citation>
    <scope>NUCLEOTIDE SEQUENCE</scope>
    <source>
        <strain evidence="2">WA131</strain>
    </source>
</reference>
<dbReference type="KEGG" id="wna:KA717_16460"/>
<sequence length="135" mass="14185">MKTLAKLIAKSAIGVSTLISLGLLSAPAQAITIWNWSFTGSSNQSASGTFQTADVTPTAGVTYTITGITGTYNRDSVAYTITGLDTTFVNPSNTFQWDGTPSSSLLSDLGGISFNTSSNSVNIFYSLHLAPKLMF</sequence>